<keyword evidence="2" id="KW-1185">Reference proteome</keyword>
<accession>A0A1D1UMQ8</accession>
<dbReference type="Proteomes" id="UP000186922">
    <property type="component" value="Unassembled WGS sequence"/>
</dbReference>
<gene>
    <name evidence="1" type="primary">RvY_03332-1</name>
    <name evidence="1" type="synonym">RvY_03332.1</name>
    <name evidence="1" type="ORF">RvY_03332</name>
</gene>
<dbReference type="EMBL" id="BDGG01000001">
    <property type="protein sequence ID" value="GAU90994.1"/>
    <property type="molecule type" value="Genomic_DNA"/>
</dbReference>
<proteinExistence type="predicted"/>
<evidence type="ECO:0000313" key="2">
    <source>
        <dbReference type="Proteomes" id="UP000186922"/>
    </source>
</evidence>
<evidence type="ECO:0000313" key="1">
    <source>
        <dbReference type="EMBL" id="GAU90994.1"/>
    </source>
</evidence>
<protein>
    <submittedName>
        <fullName evidence="1">Uncharacterized protein</fullName>
    </submittedName>
</protein>
<name>A0A1D1UMQ8_RAMVA</name>
<sequence>METEKEAKSRERPRPRAALAALDLLECLVGRILRMLARETTLYESYLAAEVLHLAGNAAHDNK</sequence>
<comment type="caution">
    <text evidence="1">The sequence shown here is derived from an EMBL/GenBank/DDBJ whole genome shotgun (WGS) entry which is preliminary data.</text>
</comment>
<organism evidence="1 2">
    <name type="scientific">Ramazzottius varieornatus</name>
    <name type="common">Water bear</name>
    <name type="synonym">Tardigrade</name>
    <dbReference type="NCBI Taxonomy" id="947166"/>
    <lineage>
        <taxon>Eukaryota</taxon>
        <taxon>Metazoa</taxon>
        <taxon>Ecdysozoa</taxon>
        <taxon>Tardigrada</taxon>
        <taxon>Eutardigrada</taxon>
        <taxon>Parachela</taxon>
        <taxon>Hypsibioidea</taxon>
        <taxon>Ramazzottiidae</taxon>
        <taxon>Ramazzottius</taxon>
    </lineage>
</organism>
<dbReference type="AlphaFoldDB" id="A0A1D1UMQ8"/>
<reference evidence="1 2" key="1">
    <citation type="journal article" date="2016" name="Nat. Commun.">
        <title>Extremotolerant tardigrade genome and improved radiotolerance of human cultured cells by tardigrade-unique protein.</title>
        <authorList>
            <person name="Hashimoto T."/>
            <person name="Horikawa D.D."/>
            <person name="Saito Y."/>
            <person name="Kuwahara H."/>
            <person name="Kozuka-Hata H."/>
            <person name="Shin-I T."/>
            <person name="Minakuchi Y."/>
            <person name="Ohishi K."/>
            <person name="Motoyama A."/>
            <person name="Aizu T."/>
            <person name="Enomoto A."/>
            <person name="Kondo K."/>
            <person name="Tanaka S."/>
            <person name="Hara Y."/>
            <person name="Koshikawa S."/>
            <person name="Sagara H."/>
            <person name="Miura T."/>
            <person name="Yokobori S."/>
            <person name="Miyagawa K."/>
            <person name="Suzuki Y."/>
            <person name="Kubo T."/>
            <person name="Oyama M."/>
            <person name="Kohara Y."/>
            <person name="Fujiyama A."/>
            <person name="Arakawa K."/>
            <person name="Katayama T."/>
            <person name="Toyoda A."/>
            <person name="Kunieda T."/>
        </authorList>
    </citation>
    <scope>NUCLEOTIDE SEQUENCE [LARGE SCALE GENOMIC DNA]</scope>
    <source>
        <strain evidence="1 2">YOKOZUNA-1</strain>
    </source>
</reference>